<sequence>MKHKAHTLKQVPPEKGHYIAGFVDGEGSFYISARKRNDYLSGWKFTVHFSISNGDKPVLEICKKYLGCGTIRESRAGFYVLEVTDKQKLTTFIIPFFKKFGFLSNKKKAEFRIFQQALEALERVIRSETELHEFLVLRQKLNEFRKTRITHTDDIILQSFRFLQESSETIR</sequence>
<name>A0A097KMR3_9CHLO</name>
<dbReference type="Pfam" id="PF00961">
    <property type="entry name" value="LAGLIDADG_1"/>
    <property type="match status" value="1"/>
</dbReference>
<dbReference type="InterPro" id="IPR051289">
    <property type="entry name" value="LAGLIDADG_Endonuclease"/>
</dbReference>
<keyword evidence="2" id="KW-0934">Plastid</keyword>
<proteinExistence type="predicted"/>
<feature type="domain" description="Homing endonuclease LAGLIDADG" evidence="1">
    <location>
        <begin position="19"/>
        <end position="115"/>
    </location>
</feature>
<dbReference type="InterPro" id="IPR027434">
    <property type="entry name" value="Homing_endonucl"/>
</dbReference>
<keyword evidence="2" id="KW-0378">Hydrolase</keyword>
<dbReference type="PANTHER" id="PTHR36181:SF3">
    <property type="entry name" value="INTRON-ENCODED DNA ENDONUCLEASE AI5 BETA"/>
    <property type="match status" value="1"/>
</dbReference>
<gene>
    <name evidence="2" type="primary">orf171</name>
</gene>
<keyword evidence="2" id="KW-0540">Nuclease</keyword>
<keyword evidence="2" id="KW-0255">Endonuclease</keyword>
<evidence type="ECO:0000259" key="1">
    <source>
        <dbReference type="Pfam" id="PF00961"/>
    </source>
</evidence>
<dbReference type="GO" id="GO:0005739">
    <property type="term" value="C:mitochondrion"/>
    <property type="evidence" value="ECO:0007669"/>
    <property type="project" value="UniProtKB-ARBA"/>
</dbReference>
<dbReference type="Gene3D" id="3.10.28.10">
    <property type="entry name" value="Homing endonucleases"/>
    <property type="match status" value="1"/>
</dbReference>
<dbReference type="GO" id="GO:0004519">
    <property type="term" value="F:endonuclease activity"/>
    <property type="evidence" value="ECO:0007669"/>
    <property type="project" value="UniProtKB-KW"/>
</dbReference>
<geneLocation type="chloroplast" evidence="2"/>
<reference evidence="2" key="1">
    <citation type="journal article" date="2014" name="BMC Evol. Biol.">
        <title>Chloroplast phylogenomic analysis resolves deep-level relationships within the green algal class Trebouxiophyceae.</title>
        <authorList>
            <person name="Lemieux C."/>
            <person name="Otis C."/>
            <person name="Turmel M."/>
        </authorList>
    </citation>
    <scope>NUCLEOTIDE SEQUENCE</scope>
</reference>
<organism evidence="2">
    <name type="scientific">Neocystis brevis</name>
    <dbReference type="NCBI Taxonomy" id="1065496"/>
    <lineage>
        <taxon>Eukaryota</taxon>
        <taxon>Viridiplantae</taxon>
        <taxon>Chlorophyta</taxon>
        <taxon>core chlorophytes</taxon>
        <taxon>Chlorophyceae</taxon>
        <taxon>CS clade</taxon>
        <taxon>Sphaeropleales</taxon>
        <taxon>Radiococcaceae</taxon>
        <taxon>Neocystis</taxon>
    </lineage>
</organism>
<dbReference type="InterPro" id="IPR004860">
    <property type="entry name" value="LAGLIDADG_dom"/>
</dbReference>
<dbReference type="AlphaFoldDB" id="A0A097KMR3"/>
<evidence type="ECO:0000313" key="2">
    <source>
        <dbReference type="EMBL" id="AIT94460.1"/>
    </source>
</evidence>
<dbReference type="GeneID" id="22159745"/>
<dbReference type="SUPFAM" id="SSF55608">
    <property type="entry name" value="Homing endonucleases"/>
    <property type="match status" value="1"/>
</dbReference>
<keyword evidence="2" id="KW-0150">Chloroplast</keyword>
<dbReference type="RefSeq" id="YP_009105676.1">
    <property type="nucleotide sequence ID" value="NC_025535.1"/>
</dbReference>
<dbReference type="PANTHER" id="PTHR36181">
    <property type="entry name" value="INTRON-ENCODED ENDONUCLEASE AI3-RELATED"/>
    <property type="match status" value="1"/>
</dbReference>
<dbReference type="EMBL" id="KM462873">
    <property type="protein sequence ID" value="AIT94460.1"/>
    <property type="molecule type" value="Genomic_DNA"/>
</dbReference>
<protein>
    <submittedName>
        <fullName evidence="2">Putative LAGLIDADG homing endonuclease</fullName>
    </submittedName>
</protein>
<accession>A0A097KMR3</accession>